<organism evidence="2 3">
    <name type="scientific">Synaphobranchus kaupii</name>
    <name type="common">Kaup's arrowtooth eel</name>
    <dbReference type="NCBI Taxonomy" id="118154"/>
    <lineage>
        <taxon>Eukaryota</taxon>
        <taxon>Metazoa</taxon>
        <taxon>Chordata</taxon>
        <taxon>Craniata</taxon>
        <taxon>Vertebrata</taxon>
        <taxon>Euteleostomi</taxon>
        <taxon>Actinopterygii</taxon>
        <taxon>Neopterygii</taxon>
        <taxon>Teleostei</taxon>
        <taxon>Anguilliformes</taxon>
        <taxon>Synaphobranchidae</taxon>
        <taxon>Synaphobranchus</taxon>
    </lineage>
</organism>
<evidence type="ECO:0000313" key="3">
    <source>
        <dbReference type="Proteomes" id="UP001152622"/>
    </source>
</evidence>
<proteinExistence type="predicted"/>
<dbReference type="AlphaFoldDB" id="A0A9Q1FIV4"/>
<reference evidence="2" key="1">
    <citation type="journal article" date="2023" name="Science">
        <title>Genome structures resolve the early diversification of teleost fishes.</title>
        <authorList>
            <person name="Parey E."/>
            <person name="Louis A."/>
            <person name="Montfort J."/>
            <person name="Bouchez O."/>
            <person name="Roques C."/>
            <person name="Iampietro C."/>
            <person name="Lluch J."/>
            <person name="Castinel A."/>
            <person name="Donnadieu C."/>
            <person name="Desvignes T."/>
            <person name="Floi Bucao C."/>
            <person name="Jouanno E."/>
            <person name="Wen M."/>
            <person name="Mejri S."/>
            <person name="Dirks R."/>
            <person name="Jansen H."/>
            <person name="Henkel C."/>
            <person name="Chen W.J."/>
            <person name="Zahm M."/>
            <person name="Cabau C."/>
            <person name="Klopp C."/>
            <person name="Thompson A.W."/>
            <person name="Robinson-Rechavi M."/>
            <person name="Braasch I."/>
            <person name="Lecointre G."/>
            <person name="Bobe J."/>
            <person name="Postlethwait J.H."/>
            <person name="Berthelot C."/>
            <person name="Roest Crollius H."/>
            <person name="Guiguen Y."/>
        </authorList>
    </citation>
    <scope>NUCLEOTIDE SEQUENCE</scope>
    <source>
        <strain evidence="2">WJC10195</strain>
    </source>
</reference>
<protein>
    <submittedName>
        <fullName evidence="2">Uncharacterized protein</fullName>
    </submittedName>
</protein>
<sequence length="118" mass="12303">MGKLGAEMPGMQTRAITLNFPASSTRRGQPVSTAELAAPGAMARPQQQGCGQARSAGGRTPQRDPCFPGDGLTRLCELGGNSCVYGWVWGLVPSEGAGTVQRPPACQEGEMDWAASPR</sequence>
<evidence type="ECO:0000313" key="2">
    <source>
        <dbReference type="EMBL" id="KAJ8359676.1"/>
    </source>
</evidence>
<name>A0A9Q1FIV4_SYNKA</name>
<dbReference type="Proteomes" id="UP001152622">
    <property type="component" value="Chromosome 5"/>
</dbReference>
<feature type="region of interest" description="Disordered" evidence="1">
    <location>
        <begin position="39"/>
        <end position="65"/>
    </location>
</feature>
<feature type="region of interest" description="Disordered" evidence="1">
    <location>
        <begin position="98"/>
        <end position="118"/>
    </location>
</feature>
<evidence type="ECO:0000256" key="1">
    <source>
        <dbReference type="SAM" id="MobiDB-lite"/>
    </source>
</evidence>
<accession>A0A9Q1FIV4</accession>
<gene>
    <name evidence="2" type="ORF">SKAU_G00162010</name>
</gene>
<comment type="caution">
    <text evidence="2">The sequence shown here is derived from an EMBL/GenBank/DDBJ whole genome shotgun (WGS) entry which is preliminary data.</text>
</comment>
<dbReference type="EMBL" id="JAINUF010000005">
    <property type="protein sequence ID" value="KAJ8359676.1"/>
    <property type="molecule type" value="Genomic_DNA"/>
</dbReference>
<keyword evidence="3" id="KW-1185">Reference proteome</keyword>